<gene>
    <name evidence="1" type="primary">Acey_s0081.g1442</name>
    <name evidence="1" type="ORF">Y032_0081g1442</name>
</gene>
<organism evidence="1 2">
    <name type="scientific">Ancylostoma ceylanicum</name>
    <dbReference type="NCBI Taxonomy" id="53326"/>
    <lineage>
        <taxon>Eukaryota</taxon>
        <taxon>Metazoa</taxon>
        <taxon>Ecdysozoa</taxon>
        <taxon>Nematoda</taxon>
        <taxon>Chromadorea</taxon>
        <taxon>Rhabditida</taxon>
        <taxon>Rhabditina</taxon>
        <taxon>Rhabditomorpha</taxon>
        <taxon>Strongyloidea</taxon>
        <taxon>Ancylostomatidae</taxon>
        <taxon>Ancylostomatinae</taxon>
        <taxon>Ancylostoma</taxon>
    </lineage>
</organism>
<proteinExistence type="predicted"/>
<dbReference type="OrthoDB" id="5783963at2759"/>
<sequence length="117" mass="12904">MDPTQLLPRFQIHIIHSASHMKNALWLAASPPEAAGNHDVSVFLPVSAQQARCVGAADDQSARAAIPPLVYGRLQFTVIASFFREQVHSTTTCMLVAFQVCEKLVMFVIIGTLTWLR</sequence>
<keyword evidence="2" id="KW-1185">Reference proteome</keyword>
<dbReference type="Proteomes" id="UP000024635">
    <property type="component" value="Unassembled WGS sequence"/>
</dbReference>
<name>A0A016TS55_9BILA</name>
<evidence type="ECO:0000313" key="2">
    <source>
        <dbReference type="Proteomes" id="UP000024635"/>
    </source>
</evidence>
<dbReference type="EMBL" id="JARK01001417">
    <property type="protein sequence ID" value="EYC05551.1"/>
    <property type="molecule type" value="Genomic_DNA"/>
</dbReference>
<evidence type="ECO:0000313" key="1">
    <source>
        <dbReference type="EMBL" id="EYC05551.1"/>
    </source>
</evidence>
<accession>A0A016TS55</accession>
<dbReference type="AlphaFoldDB" id="A0A016TS55"/>
<reference evidence="2" key="1">
    <citation type="journal article" date="2015" name="Nat. Genet.">
        <title>The genome and transcriptome of the zoonotic hookworm Ancylostoma ceylanicum identify infection-specific gene families.</title>
        <authorList>
            <person name="Schwarz E.M."/>
            <person name="Hu Y."/>
            <person name="Antoshechkin I."/>
            <person name="Miller M.M."/>
            <person name="Sternberg P.W."/>
            <person name="Aroian R.V."/>
        </authorList>
    </citation>
    <scope>NUCLEOTIDE SEQUENCE</scope>
    <source>
        <strain evidence="2">HY135</strain>
    </source>
</reference>
<protein>
    <submittedName>
        <fullName evidence="1">Uncharacterized protein</fullName>
    </submittedName>
</protein>
<comment type="caution">
    <text evidence="1">The sequence shown here is derived from an EMBL/GenBank/DDBJ whole genome shotgun (WGS) entry which is preliminary data.</text>
</comment>